<dbReference type="PRINTS" id="PR00135">
    <property type="entry name" value="LYZLACT"/>
</dbReference>
<dbReference type="InterPro" id="IPR019799">
    <property type="entry name" value="Glyco_hydro_22_CS"/>
</dbReference>
<keyword evidence="3" id="KW-1015">Disulfide bond</keyword>
<protein>
    <recommendedName>
        <fullName evidence="1">lysozyme</fullName>
        <ecNumber evidence="1">3.2.1.17</ecNumber>
    </recommendedName>
</protein>
<dbReference type="Pfam" id="PF00062">
    <property type="entry name" value="Lys"/>
    <property type="match status" value="1"/>
</dbReference>
<evidence type="ECO:0000313" key="7">
    <source>
        <dbReference type="Proteomes" id="UP000727407"/>
    </source>
</evidence>
<dbReference type="PROSITE" id="PS51348">
    <property type="entry name" value="GLYCOSYL_HYDROL_F22_2"/>
    <property type="match status" value="1"/>
</dbReference>
<dbReference type="EC" id="3.2.1.17" evidence="1"/>
<evidence type="ECO:0000259" key="5">
    <source>
        <dbReference type="PROSITE" id="PS00128"/>
    </source>
</evidence>
<dbReference type="InterPro" id="IPR023346">
    <property type="entry name" value="Lysozyme-like_dom_sf"/>
</dbReference>
<dbReference type="PANTHER" id="PTHR11407:SF63">
    <property type="entry name" value="LYSOZYME C"/>
    <property type="match status" value="1"/>
</dbReference>
<dbReference type="OrthoDB" id="17373at2759"/>
<comment type="similarity">
    <text evidence="4">Belongs to the glycosyl hydrolase 22 family.</text>
</comment>
<evidence type="ECO:0000256" key="3">
    <source>
        <dbReference type="ARBA" id="ARBA00023157"/>
    </source>
</evidence>
<dbReference type="GO" id="GO:0003796">
    <property type="term" value="F:lysozyme activity"/>
    <property type="evidence" value="ECO:0007669"/>
    <property type="project" value="UniProtKB-EC"/>
</dbReference>
<dbReference type="GO" id="GO:0031640">
    <property type="term" value="P:killing of cells of another organism"/>
    <property type="evidence" value="ECO:0007669"/>
    <property type="project" value="UniProtKB-KW"/>
</dbReference>
<evidence type="ECO:0000313" key="6">
    <source>
        <dbReference type="EMBL" id="KAF5882243.1"/>
    </source>
</evidence>
<comment type="caution">
    <text evidence="6">The sequence shown here is derived from an EMBL/GenBank/DDBJ whole genome shotgun (WGS) entry which is preliminary data.</text>
</comment>
<dbReference type="AlphaFoldDB" id="A0A8J4X7F1"/>
<accession>A0A8J4X7F1</accession>
<dbReference type="InterPro" id="IPR000974">
    <property type="entry name" value="Glyco_hydro_22_lys"/>
</dbReference>
<evidence type="ECO:0000256" key="1">
    <source>
        <dbReference type="ARBA" id="ARBA00012732"/>
    </source>
</evidence>
<dbReference type="PANTHER" id="PTHR11407">
    <property type="entry name" value="LYSOZYME C"/>
    <property type="match status" value="1"/>
</dbReference>
<name>A0A8J4X7F1_CLAMG</name>
<organism evidence="6 7">
    <name type="scientific">Clarias magur</name>
    <name type="common">Asian catfish</name>
    <name type="synonym">Macropteronotus magur</name>
    <dbReference type="NCBI Taxonomy" id="1594786"/>
    <lineage>
        <taxon>Eukaryota</taxon>
        <taxon>Metazoa</taxon>
        <taxon>Chordata</taxon>
        <taxon>Craniata</taxon>
        <taxon>Vertebrata</taxon>
        <taxon>Euteleostomi</taxon>
        <taxon>Actinopterygii</taxon>
        <taxon>Neopterygii</taxon>
        <taxon>Teleostei</taxon>
        <taxon>Ostariophysi</taxon>
        <taxon>Siluriformes</taxon>
        <taxon>Clariidae</taxon>
        <taxon>Clarias</taxon>
    </lineage>
</organism>
<dbReference type="SMART" id="SM00263">
    <property type="entry name" value="LYZ1"/>
    <property type="match status" value="1"/>
</dbReference>
<dbReference type="Proteomes" id="UP000727407">
    <property type="component" value="Unassembled WGS sequence"/>
</dbReference>
<dbReference type="GO" id="GO:0042742">
    <property type="term" value="P:defense response to bacterium"/>
    <property type="evidence" value="ECO:0007669"/>
    <property type="project" value="UniProtKB-KW"/>
</dbReference>
<keyword evidence="2" id="KW-0081">Bacteriolytic enzyme</keyword>
<feature type="non-terminal residue" evidence="6">
    <location>
        <position position="77"/>
    </location>
</feature>
<keyword evidence="7" id="KW-1185">Reference proteome</keyword>
<evidence type="ECO:0000256" key="2">
    <source>
        <dbReference type="ARBA" id="ARBA00022638"/>
    </source>
</evidence>
<sequence length="77" mass="8332">VCLAKYVSNYNTSKVILDIDGSTDFGILQISNRWWCTDGKFKSANGCNVACSDLATDDITKTIACAKIIVKQQGPKA</sequence>
<dbReference type="SUPFAM" id="SSF53955">
    <property type="entry name" value="Lysozyme-like"/>
    <property type="match status" value="1"/>
</dbReference>
<dbReference type="EMBL" id="QNUK01001408">
    <property type="protein sequence ID" value="KAF5882243.1"/>
    <property type="molecule type" value="Genomic_DNA"/>
</dbReference>
<feature type="domain" description="Glycosyl hydrolases family 22 (GH22)" evidence="5">
    <location>
        <begin position="47"/>
        <end position="65"/>
    </location>
</feature>
<keyword evidence="2" id="KW-0929">Antimicrobial</keyword>
<reference evidence="6" key="1">
    <citation type="submission" date="2020-07" db="EMBL/GenBank/DDBJ databases">
        <title>Clarias magur genome sequencing, assembly and annotation.</title>
        <authorList>
            <person name="Kushwaha B."/>
            <person name="Kumar R."/>
            <person name="Das P."/>
            <person name="Joshi C.G."/>
            <person name="Kumar D."/>
            <person name="Nagpure N.S."/>
            <person name="Pandey M."/>
            <person name="Agarwal S."/>
            <person name="Srivastava S."/>
            <person name="Singh M."/>
            <person name="Sahoo L."/>
            <person name="Jayasankar P."/>
            <person name="Meher P.K."/>
            <person name="Koringa P.G."/>
            <person name="Iquebal M.A."/>
            <person name="Das S.P."/>
            <person name="Bit A."/>
            <person name="Patnaik S."/>
            <person name="Patel N."/>
            <person name="Shah T.M."/>
            <person name="Hinsu A."/>
            <person name="Jena J.K."/>
        </authorList>
    </citation>
    <scope>NUCLEOTIDE SEQUENCE</scope>
    <source>
        <strain evidence="6">CIFAMagur01</strain>
        <tissue evidence="6">Testis</tissue>
    </source>
</reference>
<evidence type="ECO:0000256" key="4">
    <source>
        <dbReference type="RuleBase" id="RU004440"/>
    </source>
</evidence>
<feature type="non-terminal residue" evidence="6">
    <location>
        <position position="1"/>
    </location>
</feature>
<dbReference type="InterPro" id="IPR001916">
    <property type="entry name" value="Glyco_hydro_22"/>
</dbReference>
<dbReference type="Gene3D" id="1.10.530.10">
    <property type="match status" value="1"/>
</dbReference>
<dbReference type="PROSITE" id="PS00128">
    <property type="entry name" value="GLYCOSYL_HYDROL_F22_1"/>
    <property type="match status" value="1"/>
</dbReference>
<proteinExistence type="inferred from homology"/>
<dbReference type="PRINTS" id="PR00137">
    <property type="entry name" value="LYSOZYME"/>
</dbReference>
<gene>
    <name evidence="6" type="ORF">DAT39_023067</name>
</gene>